<gene>
    <name evidence="1" type="ORF">J2I47_08920</name>
</gene>
<dbReference type="Pfam" id="PF12741">
    <property type="entry name" value="SusD-like"/>
    <property type="match status" value="1"/>
</dbReference>
<dbReference type="SUPFAM" id="SSF48452">
    <property type="entry name" value="TPR-like"/>
    <property type="match status" value="1"/>
</dbReference>
<comment type="caution">
    <text evidence="1">The sequence shown here is derived from an EMBL/GenBank/DDBJ whole genome shotgun (WGS) entry which is preliminary data.</text>
</comment>
<organism evidence="1 2">
    <name type="scientific">Fibrella rubiginis</name>
    <dbReference type="NCBI Taxonomy" id="2817060"/>
    <lineage>
        <taxon>Bacteria</taxon>
        <taxon>Pseudomonadati</taxon>
        <taxon>Bacteroidota</taxon>
        <taxon>Cytophagia</taxon>
        <taxon>Cytophagales</taxon>
        <taxon>Spirosomataceae</taxon>
        <taxon>Fibrella</taxon>
    </lineage>
</organism>
<dbReference type="Proteomes" id="UP000664034">
    <property type="component" value="Unassembled WGS sequence"/>
</dbReference>
<dbReference type="Gene3D" id="1.25.40.390">
    <property type="match status" value="1"/>
</dbReference>
<dbReference type="RefSeq" id="WP_207364210.1">
    <property type="nucleotide sequence ID" value="NZ_JAFMYV010000003.1"/>
</dbReference>
<keyword evidence="1" id="KW-0449">Lipoprotein</keyword>
<keyword evidence="2" id="KW-1185">Reference proteome</keyword>
<accession>A0A939GHP3</accession>
<reference evidence="1" key="1">
    <citation type="submission" date="2021-03" db="EMBL/GenBank/DDBJ databases">
        <title>Fibrella sp. HMF5335 genome sequencing and assembly.</title>
        <authorList>
            <person name="Kang H."/>
            <person name="Kim H."/>
            <person name="Bae S."/>
            <person name="Joh K."/>
        </authorList>
    </citation>
    <scope>NUCLEOTIDE SEQUENCE</scope>
    <source>
        <strain evidence="1">HMF5335</strain>
    </source>
</reference>
<name>A0A939GHP3_9BACT</name>
<dbReference type="InterPro" id="IPR024302">
    <property type="entry name" value="SusD-like"/>
</dbReference>
<dbReference type="AlphaFoldDB" id="A0A939GHP3"/>
<dbReference type="InterPro" id="IPR011990">
    <property type="entry name" value="TPR-like_helical_dom_sf"/>
</dbReference>
<evidence type="ECO:0000313" key="1">
    <source>
        <dbReference type="EMBL" id="MBO0936663.1"/>
    </source>
</evidence>
<dbReference type="EMBL" id="JAFMYV010000003">
    <property type="protein sequence ID" value="MBO0936663.1"/>
    <property type="molecule type" value="Genomic_DNA"/>
</dbReference>
<protein>
    <submittedName>
        <fullName evidence="1">SusD/RagB family nutrient-binding outer membrane lipoprotein</fullName>
    </submittedName>
</protein>
<sequence length="521" mass="57755">MNAILKNTLYCGLAALLVLGLSRCTDKFAELNTNKTKLTTLGATEYPYLFSKAQSASSYPFDKYQVAQNLFADLYAQYYATTATYFPSDRYVVRMDWLTAHWYQPYTQVVPQLKTLLDQTDKASPENALASIMWVYTFHRVTDYYGPIPYFKAGEPAFSVPYDAQDKIYDDFFKRLDAATAVLKTKTSAKPYNTFDLIYGGDVPKWIKFANTLRLRLALRISKVDPARAKTEAEAAVAGGVMTDTADDALMVKTLNGDDFNGLAGISVWNEFRMSASSESLLKGYDDPRIGVYFQPASGTKTYEGLRNGLLPAQLNQPANSNDNNSNIGERWVKGAGSAWDSQKTTPQDIMHASEAYLLRAEGALNGWTMGGTAQALYEKGIEMSMKQWGITDAAKVAAYVSSTKTPVAPGDALNSPALSNIPVKWGSTEAVQREQIGTQKWLALFPDGMEAWAEFRRSRYPKLYPIANSDNADLPSGTFIRRIPFLDLEKQTNGDAVKAAESLLNGPDKASTPLWWDKNK</sequence>
<evidence type="ECO:0000313" key="2">
    <source>
        <dbReference type="Proteomes" id="UP000664034"/>
    </source>
</evidence>
<proteinExistence type="predicted"/>